<sequence>MGGAVARGFAASGAQVFLAGRTGSKVQAVVDQIDAAGGTGHAHEVDVDDRDSVEQHADLVVASAGRIDVSFNAVGMAATQDVALVDMSLEQFMEPIRDASRRHFITATAAARRMAPEGSGVIVMLTASAAKEWRHRMGGFSVGCAAIEVLTRTLAGELKGTGVRVACIRANFTPESVPDLPPGALDPLLVDTLVPRLPRLDEIAAAATYLASDRAGATTGTVLDLTCGAILN</sequence>
<dbReference type="Pfam" id="PF13561">
    <property type="entry name" value="adh_short_C2"/>
    <property type="match status" value="1"/>
</dbReference>
<organism evidence="3 4">
    <name type="scientific">Mycolicibacterium arenosum</name>
    <dbReference type="NCBI Taxonomy" id="2952157"/>
    <lineage>
        <taxon>Bacteria</taxon>
        <taxon>Bacillati</taxon>
        <taxon>Actinomycetota</taxon>
        <taxon>Actinomycetes</taxon>
        <taxon>Mycobacteriales</taxon>
        <taxon>Mycobacteriaceae</taxon>
        <taxon>Mycolicibacterium</taxon>
    </lineage>
</organism>
<name>A0ABT1LXE3_9MYCO</name>
<accession>A0ABT1LXE3</accession>
<evidence type="ECO:0000313" key="4">
    <source>
        <dbReference type="Proteomes" id="UP001651690"/>
    </source>
</evidence>
<dbReference type="InterPro" id="IPR051122">
    <property type="entry name" value="SDR_DHRS6-like"/>
</dbReference>
<dbReference type="SUPFAM" id="SSF51735">
    <property type="entry name" value="NAD(P)-binding Rossmann-fold domains"/>
    <property type="match status" value="1"/>
</dbReference>
<dbReference type="InterPro" id="IPR036291">
    <property type="entry name" value="NAD(P)-bd_dom_sf"/>
</dbReference>
<dbReference type="PRINTS" id="PR00081">
    <property type="entry name" value="GDHRDH"/>
</dbReference>
<dbReference type="CDD" id="cd05233">
    <property type="entry name" value="SDR_c"/>
    <property type="match status" value="1"/>
</dbReference>
<dbReference type="InterPro" id="IPR002347">
    <property type="entry name" value="SDR_fam"/>
</dbReference>
<dbReference type="RefSeq" id="WP_255059117.1">
    <property type="nucleotide sequence ID" value="NZ_JANDBD010000002.1"/>
</dbReference>
<comment type="caution">
    <text evidence="3">The sequence shown here is derived from an EMBL/GenBank/DDBJ whole genome shotgun (WGS) entry which is preliminary data.</text>
</comment>
<comment type="similarity">
    <text evidence="1">Belongs to the short-chain dehydrogenases/reductases (SDR) family.</text>
</comment>
<keyword evidence="4" id="KW-1185">Reference proteome</keyword>
<evidence type="ECO:0000256" key="1">
    <source>
        <dbReference type="ARBA" id="ARBA00006484"/>
    </source>
</evidence>
<evidence type="ECO:0000313" key="3">
    <source>
        <dbReference type="EMBL" id="MCP9271558.1"/>
    </source>
</evidence>
<dbReference type="PANTHER" id="PTHR43477">
    <property type="entry name" value="DIHYDROANTICAPSIN 7-DEHYDROGENASE"/>
    <property type="match status" value="1"/>
</dbReference>
<gene>
    <name evidence="3" type="ORF">NM203_05110</name>
</gene>
<dbReference type="Gene3D" id="3.40.50.720">
    <property type="entry name" value="NAD(P)-binding Rossmann-like Domain"/>
    <property type="match status" value="1"/>
</dbReference>
<dbReference type="EMBL" id="JANDBD010000002">
    <property type="protein sequence ID" value="MCP9271558.1"/>
    <property type="molecule type" value="Genomic_DNA"/>
</dbReference>
<protein>
    <submittedName>
        <fullName evidence="3">SDR family oxidoreductase</fullName>
    </submittedName>
</protein>
<keyword evidence="2" id="KW-0560">Oxidoreductase</keyword>
<dbReference type="PANTHER" id="PTHR43477:SF1">
    <property type="entry name" value="DIHYDROANTICAPSIN 7-DEHYDROGENASE"/>
    <property type="match status" value="1"/>
</dbReference>
<dbReference type="Proteomes" id="UP001651690">
    <property type="component" value="Unassembled WGS sequence"/>
</dbReference>
<proteinExistence type="inferred from homology"/>
<evidence type="ECO:0000256" key="2">
    <source>
        <dbReference type="ARBA" id="ARBA00023002"/>
    </source>
</evidence>
<reference evidence="3 4" key="1">
    <citation type="submission" date="2022-06" db="EMBL/GenBank/DDBJ databases">
        <title>Mycolicibacterium sp. CAU 1645 isolated from seawater.</title>
        <authorList>
            <person name="Kim W."/>
        </authorList>
    </citation>
    <scope>NUCLEOTIDE SEQUENCE [LARGE SCALE GENOMIC DNA]</scope>
    <source>
        <strain evidence="3 4">CAU 1645</strain>
    </source>
</reference>